<dbReference type="PROSITE" id="PS50294">
    <property type="entry name" value="WD_REPEATS_REGION"/>
    <property type="match status" value="2"/>
</dbReference>
<dbReference type="PROSITE" id="PS50082">
    <property type="entry name" value="WD_REPEATS_2"/>
    <property type="match status" value="2"/>
</dbReference>
<evidence type="ECO:0000256" key="4">
    <source>
        <dbReference type="PROSITE-ProRule" id="PRU00221"/>
    </source>
</evidence>
<dbReference type="SUPFAM" id="SSF50978">
    <property type="entry name" value="WD40 repeat-like"/>
    <property type="match status" value="2"/>
</dbReference>
<dbReference type="Proteomes" id="UP000050640">
    <property type="component" value="Unplaced"/>
</dbReference>
<organism evidence="7 8">
    <name type="scientific">Elaeophora elaphi</name>
    <dbReference type="NCBI Taxonomy" id="1147741"/>
    <lineage>
        <taxon>Eukaryota</taxon>
        <taxon>Metazoa</taxon>
        <taxon>Ecdysozoa</taxon>
        <taxon>Nematoda</taxon>
        <taxon>Chromadorea</taxon>
        <taxon>Rhabditida</taxon>
        <taxon>Spirurina</taxon>
        <taxon>Spiruromorpha</taxon>
        <taxon>Filarioidea</taxon>
        <taxon>Onchocercidae</taxon>
        <taxon>Elaeophora</taxon>
    </lineage>
</organism>
<evidence type="ECO:0000256" key="3">
    <source>
        <dbReference type="ARBA" id="ARBA00023273"/>
    </source>
</evidence>
<dbReference type="GO" id="GO:0030992">
    <property type="term" value="C:intraciliary transport particle B"/>
    <property type="evidence" value="ECO:0007669"/>
    <property type="project" value="TreeGrafter"/>
</dbReference>
<comment type="subcellular location">
    <subcellularLocation>
        <location evidence="1">Cell projection</location>
        <location evidence="1">Cilium</location>
    </subcellularLocation>
</comment>
<dbReference type="InterPro" id="IPR015943">
    <property type="entry name" value="WD40/YVTN_repeat-like_dom_sf"/>
</dbReference>
<evidence type="ECO:0000313" key="7">
    <source>
        <dbReference type="Proteomes" id="UP000050640"/>
    </source>
</evidence>
<accession>A0A0R3RGD7</accession>
<dbReference type="Pfam" id="PF23335">
    <property type="entry name" value="Beta-prop_IFT80_2nd"/>
    <property type="match status" value="1"/>
</dbReference>
<evidence type="ECO:0000259" key="6">
    <source>
        <dbReference type="Pfam" id="PF23387"/>
    </source>
</evidence>
<dbReference type="STRING" id="1147741.A0A0R3RGD7"/>
<evidence type="ECO:0000313" key="8">
    <source>
        <dbReference type="WBParaSite" id="EEL_0000046901-mRNA-1"/>
    </source>
</evidence>
<feature type="domain" description="IFT80 second beta-propeller" evidence="5">
    <location>
        <begin position="298"/>
        <end position="600"/>
    </location>
</feature>
<sequence length="773" mass="87931">MRLKVTMAREPKHGDSVLAVAWIKSDELVSVGDDQQVLKWNLMNSDVQVLMHLPSSLYPTGMQWLPYDNVKQQLNDIFALTSAEGKFYICNRNGRIEKAVEAHQGAILSGRWSHDGSTFATCGEDGAVKMWSRSGMLRSILLENACPVYGICWNRDDSCIAFCCGENCFTKVIKSQISLVKWKAHDGIGLCIDWNANTNLLVSGGEDCKYKVWDEYGRLMYCSSPQDYPITSIAWNIDGDLFAVGSFNLLRLCDKAGWSHSLEKLSTGSIYNISWSSDSTQLAGACSNGSVLHAYLVEKRITWRNIEAIQTKRQLIDIRDVLSDVACEKLELRDRITKLSLGFEQLVVATTKQCYIFRLVLLYSFFHTFSVKNWNTPIIMDLKERNVSLIMLCEKYFLLFDGGLIQVYNYEGRLQCLLKLPAMSISGEAISEKTVAISNDTIAIRDRMDFKMVHFFETTTGKNVGNGKFIHINDIIEIAIDQCGSANDRKLAFIDKCLDCFLVVVKTYGVFQKIAKIGAVVTNILFNDQTNMLAGLQDNRLVVWLYPAAVFIDRDLLQKTVFENDEIDFGKSSYLHNFVGSHISIRRSDGALMPCTITPFASALNSCIAANKWDQAIRLCRHIRENHLWGMLAVMATDAKNFYAAETAYSALDEVEKVKFLSHLRAEQSKEVRSAMMTAFTRNFKDADAMLVQNGHIFRAIMLNISLFRWRRALELAVKYTMHLETVIGYRQKYLQEIGRKETDQNFLRYQSEVEIDWDHIQQIIREDEAKDL</sequence>
<feature type="repeat" description="WD" evidence="4">
    <location>
        <begin position="100"/>
        <end position="132"/>
    </location>
</feature>
<dbReference type="FunFam" id="1.25.40.470:FF:000007">
    <property type="entry name" value="Intraflagellar transport 80 homolog (Chlamydomonas)"/>
    <property type="match status" value="1"/>
</dbReference>
<dbReference type="PANTHER" id="PTHR24098">
    <property type="entry name" value="OUTER SEGMENT 5"/>
    <property type="match status" value="1"/>
</dbReference>
<dbReference type="AlphaFoldDB" id="A0A0R3RGD7"/>
<protein>
    <submittedName>
        <fullName evidence="8">WD_REPEATS_REGION domain-containing protein</fullName>
    </submittedName>
</protein>
<dbReference type="InterPro" id="IPR056157">
    <property type="entry name" value="TPR_IFT80_172_dom"/>
</dbReference>
<keyword evidence="4" id="KW-0853">WD repeat</keyword>
<feature type="repeat" description="WD" evidence="4">
    <location>
        <begin position="182"/>
        <end position="214"/>
    </location>
</feature>
<evidence type="ECO:0000256" key="1">
    <source>
        <dbReference type="ARBA" id="ARBA00004138"/>
    </source>
</evidence>
<keyword evidence="7" id="KW-1185">Reference proteome</keyword>
<dbReference type="InterPro" id="IPR056456">
    <property type="entry name" value="Beta-prop_IFT80_2nd"/>
</dbReference>
<keyword evidence="3" id="KW-0966">Cell projection</keyword>
<dbReference type="GO" id="GO:0005929">
    <property type="term" value="C:cilium"/>
    <property type="evidence" value="ECO:0007669"/>
    <property type="project" value="UniProtKB-SubCell"/>
</dbReference>
<dbReference type="PANTHER" id="PTHR24098:SF0">
    <property type="entry name" value="OUTER SEGMENT 5"/>
    <property type="match status" value="1"/>
</dbReference>
<dbReference type="Pfam" id="PF23387">
    <property type="entry name" value="TPR_IFT80_172"/>
    <property type="match status" value="1"/>
</dbReference>
<name>A0A0R3RGD7_9BILA</name>
<dbReference type="Pfam" id="PF00400">
    <property type="entry name" value="WD40"/>
    <property type="match status" value="2"/>
</dbReference>
<dbReference type="WBParaSite" id="EEL_0000046901-mRNA-1">
    <property type="protein sequence ID" value="EEL_0000046901-mRNA-1"/>
    <property type="gene ID" value="EEL_0000046901"/>
</dbReference>
<keyword evidence="2" id="KW-0969">Cilium</keyword>
<dbReference type="FunFam" id="2.130.10.10:FF:000298">
    <property type="entry name" value="Intraflagellar transport 80 homolog (Chlamydomonas)"/>
    <property type="match status" value="1"/>
</dbReference>
<proteinExistence type="predicted"/>
<evidence type="ECO:0000259" key="5">
    <source>
        <dbReference type="Pfam" id="PF23335"/>
    </source>
</evidence>
<feature type="domain" description="IFT80/172/WDR35 TPR" evidence="6">
    <location>
        <begin position="628"/>
        <end position="772"/>
    </location>
</feature>
<evidence type="ECO:0000256" key="2">
    <source>
        <dbReference type="ARBA" id="ARBA00023069"/>
    </source>
</evidence>
<dbReference type="Gene3D" id="2.130.10.10">
    <property type="entry name" value="YVTN repeat-like/Quinoprotein amine dehydrogenase"/>
    <property type="match status" value="2"/>
</dbReference>
<dbReference type="SMART" id="SM00320">
    <property type="entry name" value="WD40"/>
    <property type="match status" value="6"/>
</dbReference>
<dbReference type="InterPro" id="IPR036322">
    <property type="entry name" value="WD40_repeat_dom_sf"/>
</dbReference>
<dbReference type="InterPro" id="IPR001680">
    <property type="entry name" value="WD40_rpt"/>
</dbReference>
<dbReference type="GO" id="GO:0060271">
    <property type="term" value="P:cilium assembly"/>
    <property type="evidence" value="ECO:0007669"/>
    <property type="project" value="TreeGrafter"/>
</dbReference>
<dbReference type="Gene3D" id="1.25.40.470">
    <property type="match status" value="1"/>
</dbReference>
<reference evidence="8" key="1">
    <citation type="submission" date="2017-02" db="UniProtKB">
        <authorList>
            <consortium name="WormBaseParasite"/>
        </authorList>
    </citation>
    <scope>IDENTIFICATION</scope>
</reference>